<comment type="caution">
    <text evidence="12">The sequence shown here is derived from an EMBL/GenBank/DDBJ whole genome shotgun (WGS) entry which is preliminary data.</text>
</comment>
<keyword evidence="3" id="KW-1003">Cell membrane</keyword>
<keyword evidence="7 10" id="KW-0472">Membrane</keyword>
<evidence type="ECO:0000256" key="7">
    <source>
        <dbReference type="ARBA" id="ARBA00023136"/>
    </source>
</evidence>
<dbReference type="Proteomes" id="UP000177061">
    <property type="component" value="Unassembled WGS sequence"/>
</dbReference>
<name>A0A1G2FHB6_9BACT</name>
<evidence type="ECO:0000259" key="11">
    <source>
        <dbReference type="Pfam" id="PF02096"/>
    </source>
</evidence>
<dbReference type="NCBIfam" id="TIGR03592">
    <property type="entry name" value="yidC_oxa1_cterm"/>
    <property type="match status" value="1"/>
</dbReference>
<reference evidence="12 13" key="1">
    <citation type="journal article" date="2016" name="Nat. Commun.">
        <title>Thousands of microbial genomes shed light on interconnected biogeochemical processes in an aquifer system.</title>
        <authorList>
            <person name="Anantharaman K."/>
            <person name="Brown C.T."/>
            <person name="Hug L.A."/>
            <person name="Sharon I."/>
            <person name="Castelle C.J."/>
            <person name="Probst A.J."/>
            <person name="Thomas B.C."/>
            <person name="Singh A."/>
            <person name="Wilkins M.J."/>
            <person name="Karaoz U."/>
            <person name="Brodie E.L."/>
            <person name="Williams K.H."/>
            <person name="Hubbard S.S."/>
            <person name="Banfield J.F."/>
        </authorList>
    </citation>
    <scope>NUCLEOTIDE SEQUENCE [LARGE SCALE GENOMIC DNA]</scope>
</reference>
<evidence type="ECO:0000256" key="4">
    <source>
        <dbReference type="ARBA" id="ARBA00022692"/>
    </source>
</evidence>
<dbReference type="GO" id="GO:0032977">
    <property type="term" value="F:membrane insertase activity"/>
    <property type="evidence" value="ECO:0007669"/>
    <property type="project" value="InterPro"/>
</dbReference>
<feature type="transmembrane region" description="Helical" evidence="10">
    <location>
        <begin position="204"/>
        <end position="230"/>
    </location>
</feature>
<feature type="domain" description="Membrane insertase YidC/Oxa/ALB C-terminal" evidence="11">
    <location>
        <begin position="33"/>
        <end position="236"/>
    </location>
</feature>
<evidence type="ECO:0000256" key="6">
    <source>
        <dbReference type="ARBA" id="ARBA00022989"/>
    </source>
</evidence>
<accession>A0A1G2FHB6</accession>
<dbReference type="GO" id="GO:0051205">
    <property type="term" value="P:protein insertion into membrane"/>
    <property type="evidence" value="ECO:0007669"/>
    <property type="project" value="TreeGrafter"/>
</dbReference>
<keyword evidence="6 10" id="KW-1133">Transmembrane helix</keyword>
<dbReference type="GO" id="GO:0005886">
    <property type="term" value="C:plasma membrane"/>
    <property type="evidence" value="ECO:0007669"/>
    <property type="project" value="UniProtKB-SubCell"/>
</dbReference>
<feature type="transmembrane region" description="Helical" evidence="10">
    <location>
        <begin position="32"/>
        <end position="50"/>
    </location>
</feature>
<dbReference type="Pfam" id="PF02096">
    <property type="entry name" value="60KD_IMP"/>
    <property type="match status" value="1"/>
</dbReference>
<evidence type="ECO:0000256" key="10">
    <source>
        <dbReference type="SAM" id="Phobius"/>
    </source>
</evidence>
<organism evidence="12 13">
    <name type="scientific">Candidatus Portnoybacteria bacterium RIFCSPHIGHO2_12_FULL_38_9</name>
    <dbReference type="NCBI Taxonomy" id="1801997"/>
    <lineage>
        <taxon>Bacteria</taxon>
        <taxon>Candidatus Portnoyibacteriota</taxon>
    </lineage>
</organism>
<dbReference type="EMBL" id="MHNB01000007">
    <property type="protein sequence ID" value="OGZ37469.1"/>
    <property type="molecule type" value="Genomic_DNA"/>
</dbReference>
<evidence type="ECO:0000256" key="8">
    <source>
        <dbReference type="ARBA" id="ARBA00023186"/>
    </source>
</evidence>
<evidence type="ECO:0000256" key="9">
    <source>
        <dbReference type="RuleBase" id="RU003945"/>
    </source>
</evidence>
<evidence type="ECO:0000313" key="12">
    <source>
        <dbReference type="EMBL" id="OGZ37469.1"/>
    </source>
</evidence>
<evidence type="ECO:0000256" key="1">
    <source>
        <dbReference type="ARBA" id="ARBA00004651"/>
    </source>
</evidence>
<dbReference type="CDD" id="cd20070">
    <property type="entry name" value="5TM_YidC_Alb3"/>
    <property type="match status" value="1"/>
</dbReference>
<dbReference type="STRING" id="1801997.A3J64_00540"/>
<dbReference type="InterPro" id="IPR028055">
    <property type="entry name" value="YidC/Oxa/ALB_C"/>
</dbReference>
<keyword evidence="4 9" id="KW-0812">Transmembrane</keyword>
<sequence length="242" mass="27281">MNLLIQIFNEVLYRPLFNVLIWLYDVLPGHDLGIAIIILTAAIRLLLYPLSKKAIKSQKALTGLQPKIKEIQKKYKDKADQAKATMELYRQYRINPMSGCLPILIQLPILIALYRVFFTGLDPEKLNGLYGFISRPELLNPMFLGIINLSQRSIFLSVLAGFLMFVQSKMMMSKGPASLGGGLKIKGLDFSSIMGQQMTYLMPLLTVFIAFGLPAGLPLYWAVITLFGIIQQYFTKLPNQES</sequence>
<proteinExistence type="inferred from homology"/>
<evidence type="ECO:0000313" key="13">
    <source>
        <dbReference type="Proteomes" id="UP000177061"/>
    </source>
</evidence>
<gene>
    <name evidence="12" type="ORF">A3J64_00540</name>
</gene>
<keyword evidence="5" id="KW-0653">Protein transport</keyword>
<evidence type="ECO:0000256" key="3">
    <source>
        <dbReference type="ARBA" id="ARBA00022475"/>
    </source>
</evidence>
<feature type="transmembrane region" description="Helical" evidence="10">
    <location>
        <begin position="99"/>
        <end position="118"/>
    </location>
</feature>
<keyword evidence="8" id="KW-0143">Chaperone</keyword>
<dbReference type="GO" id="GO:0015031">
    <property type="term" value="P:protein transport"/>
    <property type="evidence" value="ECO:0007669"/>
    <property type="project" value="UniProtKB-KW"/>
</dbReference>
<evidence type="ECO:0000256" key="2">
    <source>
        <dbReference type="ARBA" id="ARBA00022448"/>
    </source>
</evidence>
<dbReference type="InterPro" id="IPR047196">
    <property type="entry name" value="YidC_ALB_C"/>
</dbReference>
<dbReference type="AlphaFoldDB" id="A0A1G2FHB6"/>
<dbReference type="InterPro" id="IPR001708">
    <property type="entry name" value="YidC/ALB3/OXA1/COX18"/>
</dbReference>
<comment type="subcellular location">
    <subcellularLocation>
        <location evidence="1">Cell membrane</location>
        <topology evidence="1">Multi-pass membrane protein</topology>
    </subcellularLocation>
    <subcellularLocation>
        <location evidence="9">Membrane</location>
        <topology evidence="9">Multi-pass membrane protein</topology>
    </subcellularLocation>
</comment>
<evidence type="ECO:0000256" key="5">
    <source>
        <dbReference type="ARBA" id="ARBA00022927"/>
    </source>
</evidence>
<protein>
    <recommendedName>
        <fullName evidence="11">Membrane insertase YidC/Oxa/ALB C-terminal domain-containing protein</fullName>
    </recommendedName>
</protein>
<feature type="transmembrane region" description="Helical" evidence="10">
    <location>
        <begin position="138"/>
        <end position="166"/>
    </location>
</feature>
<comment type="similarity">
    <text evidence="9">Belongs to the OXA1/ALB3/YidC family.</text>
</comment>
<dbReference type="PANTHER" id="PTHR12428:SF65">
    <property type="entry name" value="CYTOCHROME C OXIDASE ASSEMBLY PROTEIN COX18, MITOCHONDRIAL"/>
    <property type="match status" value="1"/>
</dbReference>
<dbReference type="PANTHER" id="PTHR12428">
    <property type="entry name" value="OXA1"/>
    <property type="match status" value="1"/>
</dbReference>
<keyword evidence="2" id="KW-0813">Transport</keyword>